<dbReference type="EMBL" id="FOAZ01000006">
    <property type="protein sequence ID" value="SEL13271.1"/>
    <property type="molecule type" value="Genomic_DNA"/>
</dbReference>
<accession>A0A1H7MQ77</accession>
<dbReference type="Proteomes" id="UP000183015">
    <property type="component" value="Unassembled WGS sequence"/>
</dbReference>
<sequence>AAQTFTAPTGSTKLSFYYNVTCPDTVTYDWATATLKNNTTGTTTTVLAKTCVSSSGWVLKTANIIAGDSYTLTLTNKDDNYPGDPTYTYYDDITTS</sequence>
<dbReference type="AlphaFoldDB" id="A0A1H7MQ77"/>
<gene>
    <name evidence="1" type="ORF">SAMN05414137_1061</name>
</gene>
<reference evidence="2" key="1">
    <citation type="submission" date="2016-10" db="EMBL/GenBank/DDBJ databases">
        <authorList>
            <person name="Varghese N."/>
        </authorList>
    </citation>
    <scope>NUCLEOTIDE SEQUENCE [LARGE SCALE GENOMIC DNA]</scope>
    <source>
        <strain evidence="2">DSM 45096 / BCRC 16803 / CGMCC 4.1857 / CIP 109030 / JCM 12277 / KCTC 19219 / NBRC 100920 / 33214</strain>
    </source>
</reference>
<dbReference type="RefSeq" id="WP_177240379.1">
    <property type="nucleotide sequence ID" value="NZ_FOAZ01000006.1"/>
</dbReference>
<proteinExistence type="predicted"/>
<protein>
    <submittedName>
        <fullName evidence="1">Uncharacterized protein</fullName>
    </submittedName>
</protein>
<keyword evidence="2" id="KW-1185">Reference proteome</keyword>
<organism evidence="1 2">
    <name type="scientific">Streptacidiphilus jiangxiensis</name>
    <dbReference type="NCBI Taxonomy" id="235985"/>
    <lineage>
        <taxon>Bacteria</taxon>
        <taxon>Bacillati</taxon>
        <taxon>Actinomycetota</taxon>
        <taxon>Actinomycetes</taxon>
        <taxon>Kitasatosporales</taxon>
        <taxon>Streptomycetaceae</taxon>
        <taxon>Streptacidiphilus</taxon>
    </lineage>
</organism>
<name>A0A1H7MQ77_STRJI</name>
<evidence type="ECO:0000313" key="1">
    <source>
        <dbReference type="EMBL" id="SEL13271.1"/>
    </source>
</evidence>
<evidence type="ECO:0000313" key="2">
    <source>
        <dbReference type="Proteomes" id="UP000183015"/>
    </source>
</evidence>
<feature type="non-terminal residue" evidence="1">
    <location>
        <position position="1"/>
    </location>
</feature>